<organism evidence="1 2">
    <name type="scientific">Populus deltoides</name>
    <name type="common">Eastern poplar</name>
    <name type="synonym">Eastern cottonwood</name>
    <dbReference type="NCBI Taxonomy" id="3696"/>
    <lineage>
        <taxon>Eukaryota</taxon>
        <taxon>Viridiplantae</taxon>
        <taxon>Streptophyta</taxon>
        <taxon>Embryophyta</taxon>
        <taxon>Tracheophyta</taxon>
        <taxon>Spermatophyta</taxon>
        <taxon>Magnoliopsida</taxon>
        <taxon>eudicotyledons</taxon>
        <taxon>Gunneridae</taxon>
        <taxon>Pentapetalae</taxon>
        <taxon>rosids</taxon>
        <taxon>fabids</taxon>
        <taxon>Malpighiales</taxon>
        <taxon>Salicaceae</taxon>
        <taxon>Saliceae</taxon>
        <taxon>Populus</taxon>
    </lineage>
</organism>
<gene>
    <name evidence="1" type="ORF">H0E87_011323</name>
</gene>
<keyword evidence="2" id="KW-1185">Reference proteome</keyword>
<evidence type="ECO:0000313" key="1">
    <source>
        <dbReference type="EMBL" id="KAH8509521.1"/>
    </source>
</evidence>
<dbReference type="Proteomes" id="UP000807159">
    <property type="component" value="Chromosome 5"/>
</dbReference>
<proteinExistence type="predicted"/>
<sequence length="98" mass="10751">MRLLAKIPGSSTTGKLIDVAASTQIESSKGMFTLKFDQNSLISTSLRPKFTASFPSESTPSLEKYMIGSWLYNIGVISIDSILGVLDEHVDVVELQLW</sequence>
<comment type="caution">
    <text evidence="1">The sequence shown here is derived from an EMBL/GenBank/DDBJ whole genome shotgun (WGS) entry which is preliminary data.</text>
</comment>
<evidence type="ECO:0000313" key="2">
    <source>
        <dbReference type="Proteomes" id="UP000807159"/>
    </source>
</evidence>
<accession>A0A8T2YWW1</accession>
<dbReference type="AlphaFoldDB" id="A0A8T2YWW1"/>
<dbReference type="EMBL" id="JACEGQ020000005">
    <property type="protein sequence ID" value="KAH8509521.1"/>
    <property type="molecule type" value="Genomic_DNA"/>
</dbReference>
<feature type="non-terminal residue" evidence="1">
    <location>
        <position position="98"/>
    </location>
</feature>
<name>A0A8T2YWW1_POPDE</name>
<protein>
    <submittedName>
        <fullName evidence="1">Uncharacterized protein</fullName>
    </submittedName>
</protein>
<reference evidence="1" key="1">
    <citation type="journal article" date="2021" name="J. Hered.">
        <title>Genome Assembly of Salicaceae Populus deltoides (Eastern Cottonwood) I-69 Based on Nanopore Sequencing and Hi-C Technologies.</title>
        <authorList>
            <person name="Bai S."/>
            <person name="Wu H."/>
            <person name="Zhang J."/>
            <person name="Pan Z."/>
            <person name="Zhao W."/>
            <person name="Li Z."/>
            <person name="Tong C."/>
        </authorList>
    </citation>
    <scope>NUCLEOTIDE SEQUENCE</scope>
    <source>
        <tissue evidence="1">Leaf</tissue>
    </source>
</reference>